<reference evidence="2" key="1">
    <citation type="journal article" date="2022" name="bioRxiv">
        <title>Sequencing and chromosome-scale assembly of the giantPleurodeles waltlgenome.</title>
        <authorList>
            <person name="Brown T."/>
            <person name="Elewa A."/>
            <person name="Iarovenko S."/>
            <person name="Subramanian E."/>
            <person name="Araus A.J."/>
            <person name="Petzold A."/>
            <person name="Susuki M."/>
            <person name="Suzuki K.-i.T."/>
            <person name="Hayashi T."/>
            <person name="Toyoda A."/>
            <person name="Oliveira C."/>
            <person name="Osipova E."/>
            <person name="Leigh N.D."/>
            <person name="Simon A."/>
            <person name="Yun M.H."/>
        </authorList>
    </citation>
    <scope>NUCLEOTIDE SEQUENCE</scope>
    <source>
        <strain evidence="2">20211129_DDA</strain>
        <tissue evidence="2">Liver</tissue>
    </source>
</reference>
<keyword evidence="3" id="KW-1185">Reference proteome</keyword>
<protein>
    <submittedName>
        <fullName evidence="2">Uncharacterized protein</fullName>
    </submittedName>
</protein>
<dbReference type="Proteomes" id="UP001066276">
    <property type="component" value="Chromosome 4_1"/>
</dbReference>
<dbReference type="EMBL" id="JANPWB010000007">
    <property type="protein sequence ID" value="KAJ1173819.1"/>
    <property type="molecule type" value="Genomic_DNA"/>
</dbReference>
<feature type="region of interest" description="Disordered" evidence="1">
    <location>
        <begin position="1"/>
        <end position="44"/>
    </location>
</feature>
<evidence type="ECO:0000256" key="1">
    <source>
        <dbReference type="SAM" id="MobiDB-lite"/>
    </source>
</evidence>
<evidence type="ECO:0000313" key="3">
    <source>
        <dbReference type="Proteomes" id="UP001066276"/>
    </source>
</evidence>
<accession>A0AAV7TBX0</accession>
<dbReference type="AlphaFoldDB" id="A0AAV7TBX0"/>
<evidence type="ECO:0000313" key="2">
    <source>
        <dbReference type="EMBL" id="KAJ1173819.1"/>
    </source>
</evidence>
<name>A0AAV7TBX0_PLEWA</name>
<sequence length="157" mass="17124">MSRLSAVGKDRRQTPTASLNISRHPLRIPRQASQQPWGSTAAGRRGLQPLLRTAGPVQRTSPIGCNAASLLRLPGGSRWRDREVASAATPQSRTRCKEGHPEDLLSWHEPTGYGRFDKTGVVPAARSTDLEAVCPAKRDSDICITSVLLDHEAVLVW</sequence>
<proteinExistence type="predicted"/>
<gene>
    <name evidence="2" type="ORF">NDU88_005645</name>
</gene>
<comment type="caution">
    <text evidence="2">The sequence shown here is derived from an EMBL/GenBank/DDBJ whole genome shotgun (WGS) entry which is preliminary data.</text>
</comment>
<organism evidence="2 3">
    <name type="scientific">Pleurodeles waltl</name>
    <name type="common">Iberian ribbed newt</name>
    <dbReference type="NCBI Taxonomy" id="8319"/>
    <lineage>
        <taxon>Eukaryota</taxon>
        <taxon>Metazoa</taxon>
        <taxon>Chordata</taxon>
        <taxon>Craniata</taxon>
        <taxon>Vertebrata</taxon>
        <taxon>Euteleostomi</taxon>
        <taxon>Amphibia</taxon>
        <taxon>Batrachia</taxon>
        <taxon>Caudata</taxon>
        <taxon>Salamandroidea</taxon>
        <taxon>Salamandridae</taxon>
        <taxon>Pleurodelinae</taxon>
        <taxon>Pleurodeles</taxon>
    </lineage>
</organism>